<evidence type="ECO:0000256" key="2">
    <source>
        <dbReference type="SAM" id="MobiDB-lite"/>
    </source>
</evidence>
<evidence type="ECO:0000313" key="3">
    <source>
        <dbReference type="EMBL" id="TPX33017.1"/>
    </source>
</evidence>
<dbReference type="STRING" id="1806994.A0A507BVY3"/>
<reference evidence="3 4" key="1">
    <citation type="journal article" date="2019" name="Sci. Rep.">
        <title>Comparative genomics of chytrid fungi reveal insights into the obligate biotrophic and pathogenic lifestyle of Synchytrium endobioticum.</title>
        <authorList>
            <person name="van de Vossenberg B.T.L.H."/>
            <person name="Warris S."/>
            <person name="Nguyen H.D.T."/>
            <person name="van Gent-Pelzer M.P.E."/>
            <person name="Joly D.L."/>
            <person name="van de Geest H.C."/>
            <person name="Bonants P.J.M."/>
            <person name="Smith D.S."/>
            <person name="Levesque C.A."/>
            <person name="van der Lee T.A.J."/>
        </authorList>
    </citation>
    <scope>NUCLEOTIDE SEQUENCE [LARGE SCALE GENOMIC DNA]</scope>
    <source>
        <strain evidence="3 4">JEL517</strain>
    </source>
</reference>
<dbReference type="Proteomes" id="UP000319731">
    <property type="component" value="Unassembled WGS sequence"/>
</dbReference>
<feature type="region of interest" description="Disordered" evidence="2">
    <location>
        <begin position="381"/>
        <end position="415"/>
    </location>
</feature>
<sequence>MSNDSLLQYEESVYGRDSPPLHASSGSQLYATSNVPFLDLKETKILELSKRNRRLTVALAKERSTSEALSNKIKASLNEEKINCGTIKSKESISSNTSANTISLLEEVKALRSKLATSNRRLEEERLGNQALRVELRNIQKVLKDEIGDDTPLTKALDVNSGWKGRAQQITMLKDRVRDLTAQLSNPAGPSAMLDQKHRDGIKKMETERKISIEAALTEAEQSKAEKDEYRVRCDSLQSRNNLLSKEIKDLKSKIEMVLDKSSKDDKLICSITNELMKHKTLNRDNTSAHPLSKVCNGQEIEIADLKNKLNAQSKELTELRRSKSSPQMNEKGAEVTLVAMEGKIRALKVELDGMGRMRETLEHRLEEAQKEAIHTKMELKQAKRKNASLEQQQTTQPLHRKPQRPTRSPPGAEQVQELREKLQFVEDHNEALSMMLRDTQRNKEEELRLYDDLVVELKAEIRDTVDKLCRTADPNHKRENKPRK</sequence>
<feature type="coiled-coil region" evidence="1">
    <location>
        <begin position="296"/>
        <end position="323"/>
    </location>
</feature>
<dbReference type="GeneID" id="42005232"/>
<evidence type="ECO:0008006" key="5">
    <source>
        <dbReference type="Google" id="ProtNLM"/>
    </source>
</evidence>
<dbReference type="PANTHER" id="PTHR31935">
    <property type="entry name" value="COILED-COIL DOMAIN-CONTAINING PROTEIN 13"/>
    <property type="match status" value="1"/>
</dbReference>
<dbReference type="InterPro" id="IPR038929">
    <property type="entry name" value="CCDC13"/>
</dbReference>
<dbReference type="PANTHER" id="PTHR31935:SF1">
    <property type="entry name" value="COILED-COIL DOMAIN-CONTAINING PROTEIN 13"/>
    <property type="match status" value="1"/>
</dbReference>
<keyword evidence="4" id="KW-1185">Reference proteome</keyword>
<keyword evidence="1" id="KW-0175">Coiled coil</keyword>
<name>A0A507BVY3_9FUNG</name>
<feature type="compositionally biased region" description="Polar residues" evidence="2">
    <location>
        <begin position="389"/>
        <end position="398"/>
    </location>
</feature>
<evidence type="ECO:0000256" key="1">
    <source>
        <dbReference type="SAM" id="Coils"/>
    </source>
</evidence>
<comment type="caution">
    <text evidence="3">The sequence shown here is derived from an EMBL/GenBank/DDBJ whole genome shotgun (WGS) entry which is preliminary data.</text>
</comment>
<gene>
    <name evidence="3" type="ORF">SmJEL517_g04007</name>
</gene>
<feature type="coiled-coil region" evidence="1">
    <location>
        <begin position="213"/>
        <end position="261"/>
    </location>
</feature>
<dbReference type="EMBL" id="QEAO01000024">
    <property type="protein sequence ID" value="TPX33017.1"/>
    <property type="molecule type" value="Genomic_DNA"/>
</dbReference>
<evidence type="ECO:0000313" key="4">
    <source>
        <dbReference type="Proteomes" id="UP000319731"/>
    </source>
</evidence>
<proteinExistence type="predicted"/>
<accession>A0A507BVY3</accession>
<dbReference type="AlphaFoldDB" id="A0A507BVY3"/>
<organism evidence="3 4">
    <name type="scientific">Synchytrium microbalum</name>
    <dbReference type="NCBI Taxonomy" id="1806994"/>
    <lineage>
        <taxon>Eukaryota</taxon>
        <taxon>Fungi</taxon>
        <taxon>Fungi incertae sedis</taxon>
        <taxon>Chytridiomycota</taxon>
        <taxon>Chytridiomycota incertae sedis</taxon>
        <taxon>Chytridiomycetes</taxon>
        <taxon>Synchytriales</taxon>
        <taxon>Synchytriaceae</taxon>
        <taxon>Synchytrium</taxon>
    </lineage>
</organism>
<dbReference type="RefSeq" id="XP_031024112.1">
    <property type="nucleotide sequence ID" value="XM_031169935.1"/>
</dbReference>
<dbReference type="OrthoDB" id="10258312at2759"/>
<protein>
    <recommendedName>
        <fullName evidence="5">Coiled-coil domain-containing protein 13</fullName>
    </recommendedName>
</protein>